<keyword evidence="4 6" id="KW-1133">Transmembrane helix</keyword>
<organism evidence="8">
    <name type="scientific">Leptocylindrus danicus</name>
    <dbReference type="NCBI Taxonomy" id="163516"/>
    <lineage>
        <taxon>Eukaryota</taxon>
        <taxon>Sar</taxon>
        <taxon>Stramenopiles</taxon>
        <taxon>Ochrophyta</taxon>
        <taxon>Bacillariophyta</taxon>
        <taxon>Coscinodiscophyceae</taxon>
        <taxon>Chaetocerotophycidae</taxon>
        <taxon>Leptocylindrales</taxon>
        <taxon>Leptocylindraceae</taxon>
        <taxon>Leptocylindrus</taxon>
    </lineage>
</organism>
<dbReference type="PANTHER" id="PTHR11266:SF80">
    <property type="entry name" value="PEROXISOMAL MEMBRANE PROTEIN 2"/>
    <property type="match status" value="1"/>
</dbReference>
<evidence type="ECO:0000256" key="2">
    <source>
        <dbReference type="ARBA" id="ARBA00006824"/>
    </source>
</evidence>
<comment type="caution">
    <text evidence="6">Lacks conserved residue(s) required for the propagation of feature annotation.</text>
</comment>
<evidence type="ECO:0000256" key="5">
    <source>
        <dbReference type="ARBA" id="ARBA00023136"/>
    </source>
</evidence>
<dbReference type="EMBL" id="HBGY01028939">
    <property type="protein sequence ID" value="CAD9604823.1"/>
    <property type="molecule type" value="Transcribed_RNA"/>
</dbReference>
<reference evidence="8" key="1">
    <citation type="submission" date="2021-01" db="EMBL/GenBank/DDBJ databases">
        <authorList>
            <person name="Corre E."/>
            <person name="Pelletier E."/>
            <person name="Niang G."/>
            <person name="Scheremetjew M."/>
            <person name="Finn R."/>
            <person name="Kale V."/>
            <person name="Holt S."/>
            <person name="Cochrane G."/>
            <person name="Meng A."/>
            <person name="Brown T."/>
            <person name="Cohen L."/>
        </authorList>
    </citation>
    <scope>NUCLEOTIDE SEQUENCE</scope>
    <source>
        <strain evidence="8">B650</strain>
    </source>
</reference>
<keyword evidence="5 6" id="KW-0472">Membrane</keyword>
<dbReference type="AlphaFoldDB" id="A0A7S2LFF3"/>
<feature type="transmembrane region" description="Helical" evidence="6">
    <location>
        <begin position="122"/>
        <end position="141"/>
    </location>
</feature>
<gene>
    <name evidence="8" type="ORF">LDAN0321_LOCUS17927</name>
</gene>
<evidence type="ECO:0000256" key="4">
    <source>
        <dbReference type="ARBA" id="ARBA00022989"/>
    </source>
</evidence>
<evidence type="ECO:0000256" key="7">
    <source>
        <dbReference type="SAM" id="MobiDB-lite"/>
    </source>
</evidence>
<evidence type="ECO:0000256" key="1">
    <source>
        <dbReference type="ARBA" id="ARBA00004141"/>
    </source>
</evidence>
<evidence type="ECO:0000313" key="8">
    <source>
        <dbReference type="EMBL" id="CAD9604823.1"/>
    </source>
</evidence>
<dbReference type="GO" id="GO:0005737">
    <property type="term" value="C:cytoplasm"/>
    <property type="evidence" value="ECO:0007669"/>
    <property type="project" value="TreeGrafter"/>
</dbReference>
<name>A0A7S2LFF3_9STRA</name>
<feature type="region of interest" description="Disordered" evidence="7">
    <location>
        <begin position="49"/>
        <end position="69"/>
    </location>
</feature>
<accession>A0A7S2LFF3</accession>
<dbReference type="GO" id="GO:0016020">
    <property type="term" value="C:membrane"/>
    <property type="evidence" value="ECO:0007669"/>
    <property type="project" value="UniProtKB-SubCell"/>
</dbReference>
<sequence>MLRSSNLNTLSRTVLNASRRHWNNTLIASNKSRLSTDATNAAKETIAKEATTTKASTTTTSTASSSANTASASSSGGIMSFPKDHPFVFQLGVATAKTSAADLLCQVVAEKKKWNEIDWKRNGIFVVFGFVYLGGFQYWIMVNKYRQWFPTMDRFAKLSFAEKLKDTAGIIDAAKMVLFDVTIHLPMMYFPSYYALKEFVSGHSWNPVDWVMDGTAKYMKNCKEDLTAMIKLWGPSDCVQFVLPLHIRMPFRHMVSFFWTAYVSFTRGAIEKNDDEEAVKEILVEAE</sequence>
<proteinExistence type="inferred from homology"/>
<dbReference type="InterPro" id="IPR007248">
    <property type="entry name" value="Mpv17_PMP22"/>
</dbReference>
<comment type="similarity">
    <text evidence="2 6">Belongs to the peroxisomal membrane protein PXMP2/4 family.</text>
</comment>
<dbReference type="PANTHER" id="PTHR11266">
    <property type="entry name" value="PEROXISOMAL MEMBRANE PROTEIN 2, PXMP2 MPV17"/>
    <property type="match status" value="1"/>
</dbReference>
<protein>
    <submittedName>
        <fullName evidence="8">Uncharacterized protein</fullName>
    </submittedName>
</protein>
<keyword evidence="3 6" id="KW-0812">Transmembrane</keyword>
<evidence type="ECO:0000256" key="3">
    <source>
        <dbReference type="ARBA" id="ARBA00022692"/>
    </source>
</evidence>
<evidence type="ECO:0000256" key="6">
    <source>
        <dbReference type="RuleBase" id="RU363053"/>
    </source>
</evidence>
<comment type="subcellular location">
    <subcellularLocation>
        <location evidence="1">Membrane</location>
        <topology evidence="1">Multi-pass membrane protein</topology>
    </subcellularLocation>
</comment>